<dbReference type="EMBL" id="DSMG01000177">
    <property type="protein sequence ID" value="HDX33208.1"/>
    <property type="molecule type" value="Genomic_DNA"/>
</dbReference>
<dbReference type="InterPro" id="IPR008995">
    <property type="entry name" value="Mo/tungstate-bd_C_term_dom"/>
</dbReference>
<keyword evidence="2" id="KW-0547">Nucleotide-binding</keyword>
<dbReference type="PROSITE" id="PS50893">
    <property type="entry name" value="ABC_TRANSPORTER_2"/>
    <property type="match status" value="1"/>
</dbReference>
<dbReference type="GO" id="GO:0043190">
    <property type="term" value="C:ATP-binding cassette (ABC) transporter complex"/>
    <property type="evidence" value="ECO:0007669"/>
    <property type="project" value="InterPro"/>
</dbReference>
<proteinExistence type="predicted"/>
<dbReference type="Gene3D" id="3.40.50.300">
    <property type="entry name" value="P-loop containing nucleotide triphosphate hydrolases"/>
    <property type="match status" value="1"/>
</dbReference>
<evidence type="ECO:0000256" key="1">
    <source>
        <dbReference type="ARBA" id="ARBA00022448"/>
    </source>
</evidence>
<keyword evidence="1" id="KW-0813">Transport</keyword>
<dbReference type="InterPro" id="IPR017871">
    <property type="entry name" value="ABC_transporter-like_CS"/>
</dbReference>
<dbReference type="PANTHER" id="PTHR42781:SF4">
    <property type="entry name" value="SPERMIDINE_PUTRESCINE IMPORT ATP-BINDING PROTEIN POTA"/>
    <property type="match status" value="1"/>
</dbReference>
<dbReference type="SMART" id="SM00382">
    <property type="entry name" value="AAA"/>
    <property type="match status" value="1"/>
</dbReference>
<dbReference type="InterPro" id="IPR027417">
    <property type="entry name" value="P-loop_NTPase"/>
</dbReference>
<reference evidence="6" key="1">
    <citation type="journal article" date="2020" name="mSystems">
        <title>Genome- and Community-Level Interaction Insights into Carbon Utilization and Element Cycling Functions of Hydrothermarchaeota in Hydrothermal Sediment.</title>
        <authorList>
            <person name="Zhou Z."/>
            <person name="Liu Y."/>
            <person name="Xu W."/>
            <person name="Pan J."/>
            <person name="Luo Z.H."/>
            <person name="Li M."/>
        </authorList>
    </citation>
    <scope>NUCLEOTIDE SEQUENCE [LARGE SCALE GENOMIC DNA]</scope>
    <source>
        <strain evidence="6">SpSt-289</strain>
    </source>
</reference>
<protein>
    <recommendedName>
        <fullName evidence="4">ABC-type quaternary amine transporter</fullName>
        <ecNumber evidence="4">7.6.2.9</ecNumber>
    </recommendedName>
</protein>
<dbReference type="GO" id="GO:0015418">
    <property type="term" value="F:ABC-type quaternary ammonium compound transporting activity"/>
    <property type="evidence" value="ECO:0007669"/>
    <property type="project" value="UniProtKB-EC"/>
</dbReference>
<dbReference type="SUPFAM" id="SSF50331">
    <property type="entry name" value="MOP-like"/>
    <property type="match status" value="1"/>
</dbReference>
<evidence type="ECO:0000313" key="6">
    <source>
        <dbReference type="EMBL" id="HDX33208.1"/>
    </source>
</evidence>
<dbReference type="GO" id="GO:0005524">
    <property type="term" value="F:ATP binding"/>
    <property type="evidence" value="ECO:0007669"/>
    <property type="project" value="UniProtKB-KW"/>
</dbReference>
<gene>
    <name evidence="6" type="ORF">ENQ20_17210</name>
</gene>
<dbReference type="InterPro" id="IPR013611">
    <property type="entry name" value="Transp-assoc_OB_typ2"/>
</dbReference>
<evidence type="ECO:0000256" key="4">
    <source>
        <dbReference type="ARBA" id="ARBA00066388"/>
    </source>
</evidence>
<evidence type="ECO:0000256" key="3">
    <source>
        <dbReference type="ARBA" id="ARBA00022840"/>
    </source>
</evidence>
<dbReference type="InterPro" id="IPR050093">
    <property type="entry name" value="ABC_SmlMolc_Importer"/>
</dbReference>
<dbReference type="Pfam" id="PF00005">
    <property type="entry name" value="ABC_tran"/>
    <property type="match status" value="1"/>
</dbReference>
<dbReference type="InterPro" id="IPR003593">
    <property type="entry name" value="AAA+_ATPase"/>
</dbReference>
<accession>A0A7C1JYH3</accession>
<dbReference type="PANTHER" id="PTHR42781">
    <property type="entry name" value="SPERMIDINE/PUTRESCINE IMPORT ATP-BINDING PROTEIN POTA"/>
    <property type="match status" value="1"/>
</dbReference>
<evidence type="ECO:0000256" key="2">
    <source>
        <dbReference type="ARBA" id="ARBA00022741"/>
    </source>
</evidence>
<evidence type="ECO:0000259" key="5">
    <source>
        <dbReference type="PROSITE" id="PS50893"/>
    </source>
</evidence>
<dbReference type="AlphaFoldDB" id="A0A7C1JYH3"/>
<dbReference type="EC" id="7.6.2.9" evidence="4"/>
<organism evidence="6">
    <name type="scientific">Caldilinea aerophila</name>
    <dbReference type="NCBI Taxonomy" id="133453"/>
    <lineage>
        <taxon>Bacteria</taxon>
        <taxon>Bacillati</taxon>
        <taxon>Chloroflexota</taxon>
        <taxon>Caldilineae</taxon>
        <taxon>Caldilineales</taxon>
        <taxon>Caldilineaceae</taxon>
        <taxon>Caldilinea</taxon>
    </lineage>
</organism>
<dbReference type="SUPFAM" id="SSF52540">
    <property type="entry name" value="P-loop containing nucleoside triphosphate hydrolases"/>
    <property type="match status" value="1"/>
</dbReference>
<dbReference type="InterPro" id="IPR003439">
    <property type="entry name" value="ABC_transporter-like_ATP-bd"/>
</dbReference>
<dbReference type="GO" id="GO:0016887">
    <property type="term" value="F:ATP hydrolysis activity"/>
    <property type="evidence" value="ECO:0007669"/>
    <property type="project" value="InterPro"/>
</dbReference>
<name>A0A7C1JYH3_9CHLR</name>
<dbReference type="Pfam" id="PF08402">
    <property type="entry name" value="TOBE_2"/>
    <property type="match status" value="1"/>
</dbReference>
<sequence>MRNNGRVSTPSAVATPVTEHALSLTNVSKRFGDVVALEDLSLEVAPGELLAMVGPSGCGKTTVLRLVAGLESPDSGRIEIWGQIVVDKNTHLSPETRKVGLVFQDYALFPHMTVSENVGFGLHNWDHKTRTRRIAEVLELVQLGHLADRYPNELSGGEQQRVALARALAPQPKVLLLDEPFSNLDAALRAQMREEVRNILKAVHTTALFVTHDQEEAMFMGDRVAVLNAGRLEQITTPDEIFTAPASRFVAEFLGPTDFLPGKITHEGVHTEIGLLIQPVDLPVDTPVEVALRPDDITLVPDPTSEARVLTRYFRGTMNVYRVRLPSGRIVHSLQAHTLNLTPGTPVRVQMEPGHALACFALPTKHTAATSPHLL</sequence>
<dbReference type="PROSITE" id="PS00211">
    <property type="entry name" value="ABC_TRANSPORTER_1"/>
    <property type="match status" value="1"/>
</dbReference>
<feature type="domain" description="ABC transporter" evidence="5">
    <location>
        <begin position="22"/>
        <end position="254"/>
    </location>
</feature>
<dbReference type="FunFam" id="3.40.50.300:FF:000425">
    <property type="entry name" value="Probable ABC transporter, ATP-binding subunit"/>
    <property type="match status" value="1"/>
</dbReference>
<comment type="caution">
    <text evidence="6">The sequence shown here is derived from an EMBL/GenBank/DDBJ whole genome shotgun (WGS) entry which is preliminary data.</text>
</comment>
<keyword evidence="3 6" id="KW-0067">ATP-binding</keyword>